<dbReference type="AlphaFoldDB" id="A0A1F7Y8Z8"/>
<name>A0A1F7Y8Z8_9BACT</name>
<keyword evidence="1" id="KW-0472">Membrane</keyword>
<comment type="caution">
    <text evidence="2">The sequence shown here is derived from an EMBL/GenBank/DDBJ whole genome shotgun (WGS) entry which is preliminary data.</text>
</comment>
<evidence type="ECO:0000256" key="1">
    <source>
        <dbReference type="SAM" id="Phobius"/>
    </source>
</evidence>
<keyword evidence="1" id="KW-1133">Transmembrane helix</keyword>
<organism evidence="2 3">
    <name type="scientific">Candidatus Woesebacteria bacterium RIFCSPHIGHO2_01_FULL_39_28</name>
    <dbReference type="NCBI Taxonomy" id="1802496"/>
    <lineage>
        <taxon>Bacteria</taxon>
        <taxon>Candidatus Woeseibacteriota</taxon>
    </lineage>
</organism>
<keyword evidence="1" id="KW-0812">Transmembrane</keyword>
<reference evidence="2 3" key="1">
    <citation type="journal article" date="2016" name="Nat. Commun.">
        <title>Thousands of microbial genomes shed light on interconnected biogeochemical processes in an aquifer system.</title>
        <authorList>
            <person name="Anantharaman K."/>
            <person name="Brown C.T."/>
            <person name="Hug L.A."/>
            <person name="Sharon I."/>
            <person name="Castelle C.J."/>
            <person name="Probst A.J."/>
            <person name="Thomas B.C."/>
            <person name="Singh A."/>
            <person name="Wilkins M.J."/>
            <person name="Karaoz U."/>
            <person name="Brodie E.L."/>
            <person name="Williams K.H."/>
            <person name="Hubbard S.S."/>
            <person name="Banfield J.F."/>
        </authorList>
    </citation>
    <scope>NUCLEOTIDE SEQUENCE [LARGE SCALE GENOMIC DNA]</scope>
</reference>
<accession>A0A1F7Y8Z8</accession>
<evidence type="ECO:0000313" key="3">
    <source>
        <dbReference type="Proteomes" id="UP000178851"/>
    </source>
</evidence>
<proteinExistence type="predicted"/>
<evidence type="ECO:0000313" key="2">
    <source>
        <dbReference type="EMBL" id="OGM23772.1"/>
    </source>
</evidence>
<feature type="transmembrane region" description="Helical" evidence="1">
    <location>
        <begin position="43"/>
        <end position="65"/>
    </location>
</feature>
<sequence>MSYDFAESHHHHHLEEGLKLAFRGLIPITLLIGGIWLLSLNVIFWSIIIGLPLILIGTVFLIYTYDEVVSKNILYDFNKKVPCSICGRLTPVNPNISIEDAVCLYCRKDITAGNFSQKI</sequence>
<feature type="transmembrane region" description="Helical" evidence="1">
    <location>
        <begin position="20"/>
        <end position="37"/>
    </location>
</feature>
<gene>
    <name evidence="2" type="ORF">A2627_05325</name>
</gene>
<dbReference type="EMBL" id="MGGI01000037">
    <property type="protein sequence ID" value="OGM23772.1"/>
    <property type="molecule type" value="Genomic_DNA"/>
</dbReference>
<dbReference type="Proteomes" id="UP000178851">
    <property type="component" value="Unassembled WGS sequence"/>
</dbReference>
<protein>
    <submittedName>
        <fullName evidence="2">Uncharacterized protein</fullName>
    </submittedName>
</protein>